<evidence type="ECO:0000313" key="8">
    <source>
        <dbReference type="Proteomes" id="UP000887567"/>
    </source>
</evidence>
<dbReference type="PANTHER" id="PTHR22146">
    <property type="entry name" value="CAT EYE SYNDROME CRITICAL REGION PROTEIN 6"/>
    <property type="match status" value="1"/>
</dbReference>
<evidence type="ECO:0000256" key="3">
    <source>
        <dbReference type="ARBA" id="ARBA00023212"/>
    </source>
</evidence>
<dbReference type="EnsemblMetazoa" id="XM_021053890.2">
    <property type="protein sequence ID" value="XP_020909549.1"/>
    <property type="gene ID" value="LOC110247464"/>
</dbReference>
<dbReference type="OrthoDB" id="2019884at2759"/>
<comment type="similarity">
    <text evidence="5">Belongs to the CIMIP2 family.</text>
</comment>
<dbReference type="GO" id="GO:0005930">
    <property type="term" value="C:axoneme"/>
    <property type="evidence" value="ECO:0007669"/>
    <property type="project" value="UniProtKB-SubCell"/>
</dbReference>
<dbReference type="GO" id="GO:0015630">
    <property type="term" value="C:microtubule cytoskeleton"/>
    <property type="evidence" value="ECO:0007669"/>
    <property type="project" value="UniProtKB-ARBA"/>
</dbReference>
<evidence type="ECO:0000259" key="6">
    <source>
        <dbReference type="Pfam" id="PF10629"/>
    </source>
</evidence>
<evidence type="ECO:0000256" key="5">
    <source>
        <dbReference type="ARBA" id="ARBA00035661"/>
    </source>
</evidence>
<proteinExistence type="inferred from homology"/>
<sequence length="301" mass="33583">MDKKKKSTLMTPDPYHIPGYCGYCPQFKYQIGETFGQTTSTLLTSPIETVASSGKPVLAEIEAEKPRKFDDRRDVIATRTFSLGDQKLTDKMVPGYTGYIPKSEHYFGNSYAETSRSAIASFQKDQVGHHKKTTDLRTIADLQQGKQVLPGLMSESTRVASKYKVPLKPIGVPQQYYSKKAMQHSLSPFALSNGDPKKFLMSGYTGFVPLYRGCMGLGFPALTNKALCEFTDETTRLKSIENQPVVVRRPKVKPVKISTIYEMKPGTGLVPHYTGHVPGEKFRYGMTFGYSTQHAQHALKT</sequence>
<name>A0A913XSH0_EXADI</name>
<keyword evidence="8" id="KW-1185">Reference proteome</keyword>
<accession>A0A913XSH0</accession>
<dbReference type="RefSeq" id="XP_020909549.1">
    <property type="nucleotide sequence ID" value="XM_021053890.2"/>
</dbReference>
<organism evidence="7 8">
    <name type="scientific">Exaiptasia diaphana</name>
    <name type="common">Tropical sea anemone</name>
    <name type="synonym">Aiptasia pulchella</name>
    <dbReference type="NCBI Taxonomy" id="2652724"/>
    <lineage>
        <taxon>Eukaryota</taxon>
        <taxon>Metazoa</taxon>
        <taxon>Cnidaria</taxon>
        <taxon>Anthozoa</taxon>
        <taxon>Hexacorallia</taxon>
        <taxon>Actiniaria</taxon>
        <taxon>Aiptasiidae</taxon>
        <taxon>Exaiptasia</taxon>
    </lineage>
</organism>
<evidence type="ECO:0000256" key="4">
    <source>
        <dbReference type="ARBA" id="ARBA00023273"/>
    </source>
</evidence>
<keyword evidence="3" id="KW-0206">Cytoskeleton</keyword>
<evidence type="ECO:0000256" key="2">
    <source>
        <dbReference type="ARBA" id="ARBA00022490"/>
    </source>
</evidence>
<dbReference type="PANTHER" id="PTHR22146:SF8">
    <property type="entry name" value="PROTEIN FAM166B"/>
    <property type="match status" value="1"/>
</dbReference>
<keyword evidence="4" id="KW-0966">Cell projection</keyword>
<dbReference type="OMA" id="TRYADIC"/>
<dbReference type="KEGG" id="epa:110247464"/>
<dbReference type="InterPro" id="IPR018902">
    <property type="entry name" value="CMI2A-C-like_dom"/>
</dbReference>
<dbReference type="Proteomes" id="UP000887567">
    <property type="component" value="Unplaced"/>
</dbReference>
<keyword evidence="2" id="KW-0963">Cytoplasm</keyword>
<dbReference type="AlphaFoldDB" id="A0A913XSH0"/>
<reference evidence="7" key="1">
    <citation type="submission" date="2022-11" db="UniProtKB">
        <authorList>
            <consortium name="EnsemblMetazoa"/>
        </authorList>
    </citation>
    <scope>IDENTIFICATION</scope>
</reference>
<comment type="subcellular location">
    <subcellularLocation>
        <location evidence="1">Cytoplasm</location>
        <location evidence="1">Cytoskeleton</location>
        <location evidence="1">Cilium axoneme</location>
    </subcellularLocation>
</comment>
<feature type="domain" description="Ciliary microtubule inner protein 2A-C-like" evidence="6">
    <location>
        <begin position="13"/>
        <end position="56"/>
    </location>
</feature>
<evidence type="ECO:0000256" key="1">
    <source>
        <dbReference type="ARBA" id="ARBA00004430"/>
    </source>
</evidence>
<evidence type="ECO:0000313" key="7">
    <source>
        <dbReference type="EnsemblMetazoa" id="XP_020909549.1"/>
    </source>
</evidence>
<dbReference type="Pfam" id="PF10629">
    <property type="entry name" value="CMI2B-like"/>
    <property type="match status" value="1"/>
</dbReference>
<protein>
    <recommendedName>
        <fullName evidence="6">Ciliary microtubule inner protein 2A-C-like domain-containing protein</fullName>
    </recommendedName>
</protein>
<dbReference type="GeneID" id="110247464"/>